<feature type="transmembrane region" description="Helical" evidence="2">
    <location>
        <begin position="538"/>
        <end position="571"/>
    </location>
</feature>
<feature type="region of interest" description="Disordered" evidence="1">
    <location>
        <begin position="60"/>
        <end position="134"/>
    </location>
</feature>
<protein>
    <recommendedName>
        <fullName evidence="5">J domain-containing protein</fullName>
    </recommendedName>
</protein>
<dbReference type="AlphaFoldDB" id="W0AHT6"/>
<keyword evidence="2" id="KW-0472">Membrane</keyword>
<feature type="compositionally biased region" description="Acidic residues" evidence="1">
    <location>
        <begin position="62"/>
        <end position="75"/>
    </location>
</feature>
<dbReference type="RefSeq" id="WP_025294220.1">
    <property type="nucleotide sequence ID" value="NZ_CP006644.1"/>
</dbReference>
<name>W0AHT6_9SPHN</name>
<keyword evidence="2" id="KW-1133">Transmembrane helix</keyword>
<keyword evidence="2" id="KW-0812">Transmembrane</keyword>
<dbReference type="EMBL" id="CP006644">
    <property type="protein sequence ID" value="AHE56092.1"/>
    <property type="molecule type" value="Genomic_DNA"/>
</dbReference>
<feature type="transmembrane region" description="Helical" evidence="2">
    <location>
        <begin position="366"/>
        <end position="385"/>
    </location>
</feature>
<proteinExistence type="predicted"/>
<evidence type="ECO:0000313" key="3">
    <source>
        <dbReference type="EMBL" id="AHE56092.1"/>
    </source>
</evidence>
<evidence type="ECO:0000256" key="1">
    <source>
        <dbReference type="SAM" id="MobiDB-lite"/>
    </source>
</evidence>
<dbReference type="eggNOG" id="ENOG5030NXU">
    <property type="taxonomic scope" value="Bacteria"/>
</dbReference>
<evidence type="ECO:0000313" key="4">
    <source>
        <dbReference type="Proteomes" id="UP000018851"/>
    </source>
</evidence>
<feature type="transmembrane region" description="Helical" evidence="2">
    <location>
        <begin position="418"/>
        <end position="438"/>
    </location>
</feature>
<accession>W0AHT6</accession>
<dbReference type="PATRIC" id="fig|1123269.5.peg.4370"/>
<dbReference type="OrthoDB" id="8094857at2"/>
<gene>
    <name evidence="3" type="ORF">NX02_22355</name>
</gene>
<feature type="transmembrane region" description="Helical" evidence="2">
    <location>
        <begin position="335"/>
        <end position="354"/>
    </location>
</feature>
<dbReference type="Proteomes" id="UP000018851">
    <property type="component" value="Chromosome"/>
</dbReference>
<feature type="transmembrane region" description="Helical" evidence="2">
    <location>
        <begin position="310"/>
        <end position="329"/>
    </location>
</feature>
<organism evidence="3 4">
    <name type="scientific">Sphingomonas sanxanigenens DSM 19645 = NX02</name>
    <dbReference type="NCBI Taxonomy" id="1123269"/>
    <lineage>
        <taxon>Bacteria</taxon>
        <taxon>Pseudomonadati</taxon>
        <taxon>Pseudomonadota</taxon>
        <taxon>Alphaproteobacteria</taxon>
        <taxon>Sphingomonadales</taxon>
        <taxon>Sphingomonadaceae</taxon>
        <taxon>Sphingomonas</taxon>
    </lineage>
</organism>
<dbReference type="STRING" id="1123269.NX02_22355"/>
<feature type="transmembrane region" description="Helical" evidence="2">
    <location>
        <begin position="512"/>
        <end position="531"/>
    </location>
</feature>
<feature type="transmembrane region" description="Helical" evidence="2">
    <location>
        <begin position="444"/>
        <end position="464"/>
    </location>
</feature>
<keyword evidence="4" id="KW-1185">Reference proteome</keyword>
<dbReference type="HOGENOM" id="CLU_475587_0_0_5"/>
<sequence>MSRPGWPWDRLGIGRTPDTRAIRRAYATALKAIDPETDPDAFRALREAYEQALALAPYAADAPEEDDEVDGDAADGDAFGHEDDAASAEPLHWRGPDDADAGPGTVEWAIGSETDDGWPADPDPFPQSDAPDAPDALEQAIGRLHAQLCDEGAAPDELARSAEAVLAAIDVAPLDRADEAERWLCHMLIERSPRSDPVLIPVARHFGWHREAATYRRNMPIAQVVERARAAHYRDNSLLRTAGARRAWALLTGKVAPSRFWPVTAVDRFRIAVLLDRIRNDHPVLEDDFDPRALAWWQARADEWRRIKAIAGWLLIVAPAIAAAIAGTMPRGDAPFLWTYPPVAAAISLAGLAYRHRTAQPPTPWVAVALALLFLLLPLAALVPATTASVLLLAVASVIGFVFTAGPAPAVEHPPQTLLALLHRHGLLLIGTILLWHGVGRMDWTPWLQIALPAGVLGVAAVFLQDRAELWLAQRTRAQRRVSRIALMLLSLALAAAWLPEVNTHVPNGVPLAASAMAIVAQHLLVSAPALRRSQMAGVLFVPLWIAVIYGPGALLLLATLVFILALRAAWHE</sequence>
<feature type="transmembrane region" description="Helical" evidence="2">
    <location>
        <begin position="391"/>
        <end position="411"/>
    </location>
</feature>
<evidence type="ECO:0008006" key="5">
    <source>
        <dbReference type="Google" id="ProtNLM"/>
    </source>
</evidence>
<evidence type="ECO:0000256" key="2">
    <source>
        <dbReference type="SAM" id="Phobius"/>
    </source>
</evidence>
<dbReference type="KEGG" id="ssan:NX02_22355"/>
<feature type="transmembrane region" description="Helical" evidence="2">
    <location>
        <begin position="485"/>
        <end position="500"/>
    </location>
</feature>
<reference evidence="3 4" key="1">
    <citation type="submission" date="2013-07" db="EMBL/GenBank/DDBJ databases">
        <title>Completed genome of Sphingomonas sanxanigenens NX02.</title>
        <authorList>
            <person name="Ma T."/>
            <person name="Huang H."/>
            <person name="Wu M."/>
            <person name="Li X."/>
            <person name="Li G."/>
        </authorList>
    </citation>
    <scope>NUCLEOTIDE SEQUENCE [LARGE SCALE GENOMIC DNA]</scope>
    <source>
        <strain evidence="3 4">NX02</strain>
    </source>
</reference>